<feature type="domain" description="Phosphoribulokinase/uridine kinase" evidence="2">
    <location>
        <begin position="66"/>
        <end position="244"/>
    </location>
</feature>
<comment type="caution">
    <text evidence="3">The sequence shown here is derived from an EMBL/GenBank/DDBJ whole genome shotgun (WGS) entry which is preliminary data.</text>
</comment>
<dbReference type="InterPro" id="IPR006083">
    <property type="entry name" value="PRK/URK"/>
</dbReference>
<gene>
    <name evidence="3" type="ORF">IWQ60_004644</name>
</gene>
<proteinExistence type="predicted"/>
<dbReference type="OrthoDB" id="738517at2759"/>
<feature type="compositionally biased region" description="Low complexity" evidence="1">
    <location>
        <begin position="255"/>
        <end position="264"/>
    </location>
</feature>
<dbReference type="PANTHER" id="PTHR10285">
    <property type="entry name" value="URIDINE KINASE"/>
    <property type="match status" value="1"/>
</dbReference>
<organism evidence="3 4">
    <name type="scientific">Tieghemiomyces parasiticus</name>
    <dbReference type="NCBI Taxonomy" id="78921"/>
    <lineage>
        <taxon>Eukaryota</taxon>
        <taxon>Fungi</taxon>
        <taxon>Fungi incertae sedis</taxon>
        <taxon>Zoopagomycota</taxon>
        <taxon>Kickxellomycotina</taxon>
        <taxon>Dimargaritomycetes</taxon>
        <taxon>Dimargaritales</taxon>
        <taxon>Dimargaritaceae</taxon>
        <taxon>Tieghemiomyces</taxon>
    </lineage>
</organism>
<feature type="region of interest" description="Disordered" evidence="1">
    <location>
        <begin position="152"/>
        <end position="176"/>
    </location>
</feature>
<protein>
    <recommendedName>
        <fullName evidence="2">Phosphoribulokinase/uridine kinase domain-containing protein</fullName>
    </recommendedName>
</protein>
<feature type="region of interest" description="Disordered" evidence="1">
    <location>
        <begin position="29"/>
        <end position="56"/>
    </location>
</feature>
<dbReference type="InterPro" id="IPR027417">
    <property type="entry name" value="P-loop_NTPase"/>
</dbReference>
<dbReference type="Pfam" id="PF00485">
    <property type="entry name" value="PRK"/>
    <property type="match status" value="1"/>
</dbReference>
<dbReference type="EMBL" id="JANBPT010000229">
    <property type="protein sequence ID" value="KAJ1925310.1"/>
    <property type="molecule type" value="Genomic_DNA"/>
</dbReference>
<sequence>MMAQRDPSTSPALVPFHLDEDISALHLHSAPVVPGGSNSSSSGNSHNHSNNSRSEAEEALTCPPLVVGIAGGWCSGKSCMASVVRERITDEPYMRDRRVLLLNQDDFHRELDPHERELARAGKLNLDHPEAFDFELLDQVLTALRACYPTTTTTTTTSSQRPSESSSESPAATAATATPVVVEVTLPQWDPVEFVRRPGRTVTTPPDVILLTGVLILYKRRVRQRLSLALFVDIDSDTRLSRQVTALMEAENRPSGVSSSSSSGPNDVVEAPPAATGDGGTSGGRLSQMLNHYTHVSKPTFEEFIWPTKRWADIIVPRGRDNTVAINMILQTVTEMFKA</sequence>
<feature type="compositionally biased region" description="Low complexity" evidence="1">
    <location>
        <begin position="35"/>
        <end position="52"/>
    </location>
</feature>
<dbReference type="AlphaFoldDB" id="A0A9W8DZL5"/>
<dbReference type="Gene3D" id="3.40.50.300">
    <property type="entry name" value="P-loop containing nucleotide triphosphate hydrolases"/>
    <property type="match status" value="1"/>
</dbReference>
<name>A0A9W8DZL5_9FUNG</name>
<accession>A0A9W8DZL5</accession>
<dbReference type="GO" id="GO:0005524">
    <property type="term" value="F:ATP binding"/>
    <property type="evidence" value="ECO:0007669"/>
    <property type="project" value="InterPro"/>
</dbReference>
<evidence type="ECO:0000256" key="1">
    <source>
        <dbReference type="SAM" id="MobiDB-lite"/>
    </source>
</evidence>
<dbReference type="SUPFAM" id="SSF52540">
    <property type="entry name" value="P-loop containing nucleoside triphosphate hydrolases"/>
    <property type="match status" value="1"/>
</dbReference>
<feature type="region of interest" description="Disordered" evidence="1">
    <location>
        <begin position="250"/>
        <end position="286"/>
    </location>
</feature>
<reference evidence="3" key="1">
    <citation type="submission" date="2022-07" db="EMBL/GenBank/DDBJ databases">
        <title>Phylogenomic reconstructions and comparative analyses of Kickxellomycotina fungi.</title>
        <authorList>
            <person name="Reynolds N.K."/>
            <person name="Stajich J.E."/>
            <person name="Barry K."/>
            <person name="Grigoriev I.V."/>
            <person name="Crous P."/>
            <person name="Smith M.E."/>
        </authorList>
    </citation>
    <scope>NUCLEOTIDE SEQUENCE</scope>
    <source>
        <strain evidence="3">RSA 861</strain>
    </source>
</reference>
<evidence type="ECO:0000313" key="4">
    <source>
        <dbReference type="Proteomes" id="UP001150569"/>
    </source>
</evidence>
<dbReference type="Proteomes" id="UP001150569">
    <property type="component" value="Unassembled WGS sequence"/>
</dbReference>
<evidence type="ECO:0000259" key="2">
    <source>
        <dbReference type="Pfam" id="PF00485"/>
    </source>
</evidence>
<dbReference type="GO" id="GO:0016301">
    <property type="term" value="F:kinase activity"/>
    <property type="evidence" value="ECO:0007669"/>
    <property type="project" value="InterPro"/>
</dbReference>
<evidence type="ECO:0000313" key="3">
    <source>
        <dbReference type="EMBL" id="KAJ1925310.1"/>
    </source>
</evidence>
<keyword evidence="4" id="KW-1185">Reference proteome</keyword>